<dbReference type="PANTHER" id="PTHR33619">
    <property type="entry name" value="POLYSACCHARIDE EXPORT PROTEIN GFCE-RELATED"/>
    <property type="match status" value="1"/>
</dbReference>
<feature type="domain" description="SLBB" evidence="18">
    <location>
        <begin position="161"/>
        <end position="238"/>
    </location>
</feature>
<keyword evidence="13" id="KW-0998">Cell outer membrane</keyword>
<dbReference type="InterPro" id="IPR003715">
    <property type="entry name" value="Poly_export_N"/>
</dbReference>
<dbReference type="GO" id="GO:0009279">
    <property type="term" value="C:cell outer membrane"/>
    <property type="evidence" value="ECO:0007669"/>
    <property type="project" value="UniProtKB-SubCell"/>
</dbReference>
<protein>
    <submittedName>
        <fullName evidence="19">Polysaccharide export outer membrane protein</fullName>
    </submittedName>
</protein>
<dbReference type="AlphaFoldDB" id="A0A1H0IEZ3"/>
<dbReference type="Proteomes" id="UP000198549">
    <property type="component" value="Chromosome I"/>
</dbReference>
<feature type="domain" description="Polysaccharide export protein N-terminal" evidence="16">
    <location>
        <begin position="71"/>
        <end position="155"/>
    </location>
</feature>
<dbReference type="Pfam" id="PF02563">
    <property type="entry name" value="Poly_export"/>
    <property type="match status" value="1"/>
</dbReference>
<feature type="domain" description="SLBB" evidence="18">
    <location>
        <begin position="245"/>
        <end position="331"/>
    </location>
</feature>
<comment type="subcellular location">
    <subcellularLocation>
        <location evidence="1">Cell outer membrane</location>
        <topology evidence="1">Multi-pass membrane protein</topology>
    </subcellularLocation>
</comment>
<keyword evidence="3" id="KW-0813">Transport</keyword>
<evidence type="ECO:0000256" key="6">
    <source>
        <dbReference type="ARBA" id="ARBA00022692"/>
    </source>
</evidence>
<evidence type="ECO:0000256" key="8">
    <source>
        <dbReference type="ARBA" id="ARBA00023047"/>
    </source>
</evidence>
<keyword evidence="8" id="KW-0625">Polysaccharide transport</keyword>
<keyword evidence="5" id="KW-0762">Sugar transport</keyword>
<evidence type="ECO:0000256" key="1">
    <source>
        <dbReference type="ARBA" id="ARBA00004571"/>
    </source>
</evidence>
<keyword evidence="9" id="KW-0406">Ion transport</keyword>
<keyword evidence="11" id="KW-0472">Membrane</keyword>
<gene>
    <name evidence="19" type="ORF">SAMN04490202_0500</name>
</gene>
<dbReference type="Pfam" id="PF22461">
    <property type="entry name" value="SLBB_2"/>
    <property type="match status" value="2"/>
</dbReference>
<reference evidence="19 20" key="1">
    <citation type="submission" date="2016-10" db="EMBL/GenBank/DDBJ databases">
        <authorList>
            <person name="de Groot N.N."/>
        </authorList>
    </citation>
    <scope>NUCLEOTIDE SEQUENCE [LARGE SCALE GENOMIC DNA]</scope>
    <source>
        <strain evidence="19 20">BS3776</strain>
    </source>
</reference>
<evidence type="ECO:0000256" key="15">
    <source>
        <dbReference type="SAM" id="SignalP"/>
    </source>
</evidence>
<evidence type="ECO:0000313" key="19">
    <source>
        <dbReference type="EMBL" id="SDO29984.1"/>
    </source>
</evidence>
<dbReference type="InterPro" id="IPR049712">
    <property type="entry name" value="Poly_export"/>
</dbReference>
<evidence type="ECO:0000313" key="20">
    <source>
        <dbReference type="Proteomes" id="UP000198549"/>
    </source>
</evidence>
<dbReference type="GO" id="GO:0015288">
    <property type="term" value="F:porin activity"/>
    <property type="evidence" value="ECO:0007669"/>
    <property type="project" value="UniProtKB-KW"/>
</dbReference>
<evidence type="ECO:0000256" key="12">
    <source>
        <dbReference type="ARBA" id="ARBA00023139"/>
    </source>
</evidence>
<dbReference type="GO" id="GO:0046930">
    <property type="term" value="C:pore complex"/>
    <property type="evidence" value="ECO:0007669"/>
    <property type="project" value="UniProtKB-KW"/>
</dbReference>
<keyword evidence="6" id="KW-0812">Transmembrane</keyword>
<proteinExistence type="inferred from homology"/>
<dbReference type="PROSITE" id="PS51257">
    <property type="entry name" value="PROKAR_LIPOPROTEIN"/>
    <property type="match status" value="1"/>
</dbReference>
<name>A0A1H0IEZ3_PSERE</name>
<dbReference type="Pfam" id="PF18412">
    <property type="entry name" value="Wza_C"/>
    <property type="match status" value="1"/>
</dbReference>
<dbReference type="Gene3D" id="3.30.1950.10">
    <property type="entry name" value="wza like domain"/>
    <property type="match status" value="1"/>
</dbReference>
<accession>A0A1H0IEZ3</accession>
<evidence type="ECO:0000256" key="2">
    <source>
        <dbReference type="ARBA" id="ARBA00009450"/>
    </source>
</evidence>
<keyword evidence="4" id="KW-1134">Transmembrane beta strand</keyword>
<evidence type="ECO:0000259" key="18">
    <source>
        <dbReference type="Pfam" id="PF22461"/>
    </source>
</evidence>
<evidence type="ECO:0000256" key="13">
    <source>
        <dbReference type="ARBA" id="ARBA00023237"/>
    </source>
</evidence>
<evidence type="ECO:0000256" key="3">
    <source>
        <dbReference type="ARBA" id="ARBA00022448"/>
    </source>
</evidence>
<sequence>MTRSFSLLMLASLALQGCMFSPGQYLSTSDITRQGASESSRVELIPITPKLISTTRATQKRESLPAELLATPAEYRIGNNDVLYITVWDHPELTAPSGAQQQIDANGRLVRSDGTLYYPYIKEVQAAGRTIQQLRADIEQRLSAFIAEPQVDVAVLRFASQKVVVTGAVAKGGPQAISTNPLSVVEALGSAGIDTNNADLSGLTLTRNGRVYPLNLDSLNQQDSELQGVYLKGGDQLYLPYNDNKRIYVMGEVNQPRALSFKTATMNLSDVLGSVGGLSQTTSNGNAVYVIRGVENLDVEPAKIYQLNAESPTAMALATHFEVRPQDVVYVGPANVTRWNRFISQLVPSASIVGTGASAAKNWSEYSNNSK</sequence>
<dbReference type="EMBL" id="LT629709">
    <property type="protein sequence ID" value="SDO29984.1"/>
    <property type="molecule type" value="Genomic_DNA"/>
</dbReference>
<comment type="similarity">
    <text evidence="2">Belongs to the BexD/CtrA/VexA family.</text>
</comment>
<feature type="signal peptide" evidence="15">
    <location>
        <begin position="1"/>
        <end position="17"/>
    </location>
</feature>
<dbReference type="GO" id="GO:0006811">
    <property type="term" value="P:monoatomic ion transport"/>
    <property type="evidence" value="ECO:0007669"/>
    <property type="project" value="UniProtKB-KW"/>
</dbReference>
<dbReference type="InterPro" id="IPR054765">
    <property type="entry name" value="SLBB_dom"/>
</dbReference>
<feature type="domain" description="Outer-membrane lipoprotein Wza C-terminal" evidence="17">
    <location>
        <begin position="336"/>
        <end position="360"/>
    </location>
</feature>
<evidence type="ECO:0000256" key="14">
    <source>
        <dbReference type="ARBA" id="ARBA00023288"/>
    </source>
</evidence>
<organism evidence="19 20">
    <name type="scientific">Pseudomonas reinekei</name>
    <dbReference type="NCBI Taxonomy" id="395598"/>
    <lineage>
        <taxon>Bacteria</taxon>
        <taxon>Pseudomonadati</taxon>
        <taxon>Pseudomonadota</taxon>
        <taxon>Gammaproteobacteria</taxon>
        <taxon>Pseudomonadales</taxon>
        <taxon>Pseudomonadaceae</taxon>
        <taxon>Pseudomonas</taxon>
    </lineage>
</organism>
<keyword evidence="12" id="KW-0564">Palmitate</keyword>
<evidence type="ECO:0000256" key="4">
    <source>
        <dbReference type="ARBA" id="ARBA00022452"/>
    </source>
</evidence>
<dbReference type="InterPro" id="IPR040716">
    <property type="entry name" value="Wza_C"/>
</dbReference>
<dbReference type="GO" id="GO:0015159">
    <property type="term" value="F:polysaccharide transmembrane transporter activity"/>
    <property type="evidence" value="ECO:0007669"/>
    <property type="project" value="InterPro"/>
</dbReference>
<evidence type="ECO:0000256" key="5">
    <source>
        <dbReference type="ARBA" id="ARBA00022597"/>
    </source>
</evidence>
<evidence type="ECO:0000256" key="7">
    <source>
        <dbReference type="ARBA" id="ARBA00022729"/>
    </source>
</evidence>
<evidence type="ECO:0000256" key="10">
    <source>
        <dbReference type="ARBA" id="ARBA00023114"/>
    </source>
</evidence>
<evidence type="ECO:0000259" key="16">
    <source>
        <dbReference type="Pfam" id="PF02563"/>
    </source>
</evidence>
<dbReference type="PANTHER" id="PTHR33619:SF3">
    <property type="entry name" value="POLYSACCHARIDE EXPORT PROTEIN GFCE-RELATED"/>
    <property type="match status" value="1"/>
</dbReference>
<keyword evidence="7 15" id="KW-0732">Signal</keyword>
<keyword evidence="14" id="KW-0449">Lipoprotein</keyword>
<evidence type="ECO:0000256" key="11">
    <source>
        <dbReference type="ARBA" id="ARBA00023136"/>
    </source>
</evidence>
<dbReference type="Gene3D" id="3.10.560.10">
    <property type="entry name" value="Outer membrane lipoprotein wza domain like"/>
    <property type="match status" value="2"/>
</dbReference>
<keyword evidence="10" id="KW-0626">Porin</keyword>
<evidence type="ECO:0000256" key="9">
    <source>
        <dbReference type="ARBA" id="ARBA00023065"/>
    </source>
</evidence>
<evidence type="ECO:0000259" key="17">
    <source>
        <dbReference type="Pfam" id="PF18412"/>
    </source>
</evidence>
<feature type="chain" id="PRO_5009249040" evidence="15">
    <location>
        <begin position="18"/>
        <end position="371"/>
    </location>
</feature>